<dbReference type="KEGG" id="ati:AL072_32785"/>
<organism evidence="2 3">
    <name type="scientific">Azospirillum thiophilum</name>
    <dbReference type="NCBI Taxonomy" id="528244"/>
    <lineage>
        <taxon>Bacteria</taxon>
        <taxon>Pseudomonadati</taxon>
        <taxon>Pseudomonadota</taxon>
        <taxon>Alphaproteobacteria</taxon>
        <taxon>Rhodospirillales</taxon>
        <taxon>Azospirillaceae</taxon>
        <taxon>Azospirillum</taxon>
    </lineage>
</organism>
<dbReference type="Proteomes" id="UP000069935">
    <property type="component" value="Chromosome 8"/>
</dbReference>
<proteinExistence type="predicted"/>
<keyword evidence="1" id="KW-0472">Membrane</keyword>
<keyword evidence="3" id="KW-1185">Reference proteome</keyword>
<gene>
    <name evidence="2" type="ORF">AL072_32785</name>
</gene>
<dbReference type="RefSeq" id="WP_045586317.1">
    <property type="nucleotide sequence ID" value="NZ_CP012408.1"/>
</dbReference>
<dbReference type="AlphaFoldDB" id="A0AAC8W5Z9"/>
<dbReference type="EMBL" id="CP012408">
    <property type="protein sequence ID" value="ALG75721.1"/>
    <property type="molecule type" value="Genomic_DNA"/>
</dbReference>
<reference evidence="2 3" key="2">
    <citation type="journal article" date="2016" name="Genome Announc.">
        <title>Complete Genome Sequence of a Strain of Azospirillum thiophilum Isolated from a Sulfide Spring.</title>
        <authorList>
            <person name="Fomenkov A."/>
            <person name="Vincze T."/>
            <person name="Grabovich M."/>
            <person name="Anton B.P."/>
            <person name="Dubinina G."/>
            <person name="Orlova M."/>
            <person name="Belousova E."/>
            <person name="Roberts R.J."/>
        </authorList>
    </citation>
    <scope>NUCLEOTIDE SEQUENCE [LARGE SCALE GENOMIC DNA]</scope>
    <source>
        <strain evidence="2 3">BV-S</strain>
    </source>
</reference>
<evidence type="ECO:0000313" key="2">
    <source>
        <dbReference type="EMBL" id="ALG75721.1"/>
    </source>
</evidence>
<reference evidence="3" key="1">
    <citation type="submission" date="2015-08" db="EMBL/GenBank/DDBJ databases">
        <title>Complete Genome Sequence of Azospirillum thiophilum BV-S.</title>
        <authorList>
            <person name="Fomenkov A."/>
            <person name="Vincze T."/>
            <person name="Grabovich M."/>
            <person name="Dubinina G."/>
            <person name="Orlova M."/>
            <person name="Belousova E."/>
            <person name="Roberts R.J."/>
        </authorList>
    </citation>
    <scope>NUCLEOTIDE SEQUENCE [LARGE SCALE GENOMIC DNA]</scope>
    <source>
        <strain evidence="3">BV-S</strain>
    </source>
</reference>
<feature type="transmembrane region" description="Helical" evidence="1">
    <location>
        <begin position="26"/>
        <end position="44"/>
    </location>
</feature>
<evidence type="ECO:0000313" key="3">
    <source>
        <dbReference type="Proteomes" id="UP000069935"/>
    </source>
</evidence>
<sequence length="156" mass="16363">MTDILLLLILATLLFGSATVLGFLHILLWGIGALIVLTIAWAFVRAVLVGTIQAADCAGKGIGAVVHEVGEIAVLVWRHPVRAGGAVLHGVLRVVFAPVYYGRYAIRDARSETGFQVVITGIVHSVAMLFLLLIYAAGWIALGGTVMMAVTGTGQG</sequence>
<keyword evidence="1" id="KW-0812">Transmembrane</keyword>
<evidence type="ECO:0000256" key="1">
    <source>
        <dbReference type="SAM" id="Phobius"/>
    </source>
</evidence>
<name>A0AAC8W5Z9_9PROT</name>
<accession>A0AAC8W5Z9</accession>
<keyword evidence="1" id="KW-1133">Transmembrane helix</keyword>
<feature type="transmembrane region" description="Helical" evidence="1">
    <location>
        <begin position="117"/>
        <end position="142"/>
    </location>
</feature>
<protein>
    <submittedName>
        <fullName evidence="2">Uncharacterized protein</fullName>
    </submittedName>
</protein>